<gene>
    <name evidence="1" type="ORF">Pla111_26520</name>
</gene>
<sequence>MPQRPSHPLSPAAEDRLNAYRRRSNAATKMAPARGTKSWGAYAAATGAAMAGAHTAEAAIVHVTPADPLRAVAATTNASQSRNLALDIDFDGAIDLNLFVGTYSAQTPFTSNGTPYVFDGDIGVALGSGPGVMAGWQIAPGNMGSNLAQMLSSGSNISAGQSFNANALLASFAVGDIQTSNGSSVSASVGFGYGEFPVGGTGVAGFRFQKEGATHYGWIRVRIEANEKGLPAVVEALEWAYEDEAGKAIRAGLVPEPAGLALLAAGAAGVAALRRRQA</sequence>
<name>A0A5C5VY74_9BACT</name>
<dbReference type="RefSeq" id="WP_146574878.1">
    <property type="nucleotide sequence ID" value="NZ_SJPH01000006.1"/>
</dbReference>
<dbReference type="EMBL" id="SJPH01000006">
    <property type="protein sequence ID" value="TWT42679.1"/>
    <property type="molecule type" value="Genomic_DNA"/>
</dbReference>
<reference evidence="1 2" key="1">
    <citation type="submission" date="2019-02" db="EMBL/GenBank/DDBJ databases">
        <title>Deep-cultivation of Planctomycetes and their phenomic and genomic characterization uncovers novel biology.</title>
        <authorList>
            <person name="Wiegand S."/>
            <person name="Jogler M."/>
            <person name="Boedeker C."/>
            <person name="Pinto D."/>
            <person name="Vollmers J."/>
            <person name="Rivas-Marin E."/>
            <person name="Kohn T."/>
            <person name="Peeters S.H."/>
            <person name="Heuer A."/>
            <person name="Rast P."/>
            <person name="Oberbeckmann S."/>
            <person name="Bunk B."/>
            <person name="Jeske O."/>
            <person name="Meyerdierks A."/>
            <person name="Storesund J.E."/>
            <person name="Kallscheuer N."/>
            <person name="Luecker S."/>
            <person name="Lage O.M."/>
            <person name="Pohl T."/>
            <person name="Merkel B.J."/>
            <person name="Hornburger P."/>
            <person name="Mueller R.-W."/>
            <person name="Bruemmer F."/>
            <person name="Labrenz M."/>
            <person name="Spormann A.M."/>
            <person name="Op Den Camp H."/>
            <person name="Overmann J."/>
            <person name="Amann R."/>
            <person name="Jetten M.S.M."/>
            <person name="Mascher T."/>
            <person name="Medema M.H."/>
            <person name="Devos D.P."/>
            <person name="Kaster A.-K."/>
            <person name="Ovreas L."/>
            <person name="Rohde M."/>
            <person name="Galperin M.Y."/>
            <person name="Jogler C."/>
        </authorList>
    </citation>
    <scope>NUCLEOTIDE SEQUENCE [LARGE SCALE GENOMIC DNA]</scope>
    <source>
        <strain evidence="1 2">Pla111</strain>
    </source>
</reference>
<dbReference type="NCBIfam" id="TIGR02595">
    <property type="entry name" value="PEP_CTERM"/>
    <property type="match status" value="1"/>
</dbReference>
<organism evidence="1 2">
    <name type="scientific">Botrimarina hoheduenensis</name>
    <dbReference type="NCBI Taxonomy" id="2528000"/>
    <lineage>
        <taxon>Bacteria</taxon>
        <taxon>Pseudomonadati</taxon>
        <taxon>Planctomycetota</taxon>
        <taxon>Planctomycetia</taxon>
        <taxon>Pirellulales</taxon>
        <taxon>Lacipirellulaceae</taxon>
        <taxon>Botrimarina</taxon>
    </lineage>
</organism>
<proteinExistence type="predicted"/>
<dbReference type="Proteomes" id="UP000318995">
    <property type="component" value="Unassembled WGS sequence"/>
</dbReference>
<evidence type="ECO:0000313" key="2">
    <source>
        <dbReference type="Proteomes" id="UP000318995"/>
    </source>
</evidence>
<dbReference type="AlphaFoldDB" id="A0A5C5VY74"/>
<comment type="caution">
    <text evidence="1">The sequence shown here is derived from an EMBL/GenBank/DDBJ whole genome shotgun (WGS) entry which is preliminary data.</text>
</comment>
<dbReference type="InterPro" id="IPR013424">
    <property type="entry name" value="Ice-binding_C"/>
</dbReference>
<keyword evidence="2" id="KW-1185">Reference proteome</keyword>
<evidence type="ECO:0000313" key="1">
    <source>
        <dbReference type="EMBL" id="TWT42679.1"/>
    </source>
</evidence>
<accession>A0A5C5VY74</accession>
<protein>
    <submittedName>
        <fullName evidence="1">PEP-CTERM motif protein</fullName>
    </submittedName>
</protein>